<dbReference type="GO" id="GO:0003993">
    <property type="term" value="F:acid phosphatase activity"/>
    <property type="evidence" value="ECO:0007669"/>
    <property type="project" value="UniProtKB-EC"/>
</dbReference>
<comment type="catalytic activity">
    <reaction evidence="1">
        <text>a phosphate monoester + H2O = an alcohol + phosphate</text>
        <dbReference type="Rhea" id="RHEA:15017"/>
        <dbReference type="ChEBI" id="CHEBI:15377"/>
        <dbReference type="ChEBI" id="CHEBI:30879"/>
        <dbReference type="ChEBI" id="CHEBI:43474"/>
        <dbReference type="ChEBI" id="CHEBI:67140"/>
        <dbReference type="EC" id="3.1.3.2"/>
    </reaction>
</comment>
<evidence type="ECO:0000256" key="10">
    <source>
        <dbReference type="ARBA" id="ARBA00023228"/>
    </source>
</evidence>
<dbReference type="PANTHER" id="PTHR11567">
    <property type="entry name" value="ACID PHOSPHATASE-RELATED"/>
    <property type="match status" value="1"/>
</dbReference>
<evidence type="ECO:0000256" key="8">
    <source>
        <dbReference type="ARBA" id="ARBA00023136"/>
    </source>
</evidence>
<dbReference type="Proteomes" id="UP000264820">
    <property type="component" value="Unplaced"/>
</dbReference>
<evidence type="ECO:0000256" key="1">
    <source>
        <dbReference type="ARBA" id="ARBA00000032"/>
    </source>
</evidence>
<dbReference type="GO" id="GO:0007040">
    <property type="term" value="P:lysosome organization"/>
    <property type="evidence" value="ECO:0007669"/>
    <property type="project" value="TreeGrafter"/>
</dbReference>
<keyword evidence="5 13" id="KW-0812">Transmembrane</keyword>
<proteinExistence type="inferred from homology"/>
<dbReference type="Gene3D" id="3.40.50.1240">
    <property type="entry name" value="Phosphoglycerate mutase-like"/>
    <property type="match status" value="1"/>
</dbReference>
<dbReference type="InterPro" id="IPR029033">
    <property type="entry name" value="His_PPase_superfam"/>
</dbReference>
<evidence type="ECO:0000256" key="5">
    <source>
        <dbReference type="ARBA" id="ARBA00022692"/>
    </source>
</evidence>
<evidence type="ECO:0000256" key="12">
    <source>
        <dbReference type="ARBA" id="ARBA00039422"/>
    </source>
</evidence>
<accession>A0A3Q2XB92</accession>
<keyword evidence="8 13" id="KW-0472">Membrane</keyword>
<organism evidence="14 15">
    <name type="scientific">Hippocampus comes</name>
    <name type="common">Tiger tail seahorse</name>
    <dbReference type="NCBI Taxonomy" id="109280"/>
    <lineage>
        <taxon>Eukaryota</taxon>
        <taxon>Metazoa</taxon>
        <taxon>Chordata</taxon>
        <taxon>Craniata</taxon>
        <taxon>Vertebrata</taxon>
        <taxon>Euteleostomi</taxon>
        <taxon>Actinopterygii</taxon>
        <taxon>Neopterygii</taxon>
        <taxon>Teleostei</taxon>
        <taxon>Neoteleostei</taxon>
        <taxon>Acanthomorphata</taxon>
        <taxon>Syngnathiaria</taxon>
        <taxon>Syngnathiformes</taxon>
        <taxon>Syngnathoidei</taxon>
        <taxon>Syngnathidae</taxon>
        <taxon>Hippocampus</taxon>
    </lineage>
</organism>
<dbReference type="GeneTree" id="ENSGT00940000158446"/>
<sequence>ARPAEYLVLMLYKHGAYQNKVWTLFFLQKKKRMRQHLELGQFLRKRYDGFLNQSYLRHEITVRSTDYDRTLMSAEANLAGLYPPNGEQVFSPNIMWQPIPVHTVPQSEEKLLSFPQRDCPRFEELMNETEQTEEFRNVTAANQDVLDLVRNKTGLKTMSVESAWSVYDTLFCELRHNKSAPDWVTPSLWERLHFLKDFGFQVLFGVYKQQEKSRLQGGVFSAWFTKKKKKIFNHDTTVAALQVSLNVFNGRQPPYASCHMIELYSDDNGSLTVSMFYRNDSTVEPYALQLPGCSLDCPLEDFVKITKLSISEDRQKECQLPSSGRNQEVIITLAVFGCLLLVLIVVLFLAMIRHKEPLGSQGYRQISREGADES</sequence>
<dbReference type="STRING" id="109280.ENSHCOP00000001233"/>
<dbReference type="CDD" id="cd07061">
    <property type="entry name" value="HP_HAP_like"/>
    <property type="match status" value="1"/>
</dbReference>
<evidence type="ECO:0000313" key="15">
    <source>
        <dbReference type="Proteomes" id="UP000264820"/>
    </source>
</evidence>
<dbReference type="Ensembl" id="ENSHCOT00000012463.1">
    <property type="protein sequence ID" value="ENSHCOP00000001233.1"/>
    <property type="gene ID" value="ENSHCOG00000002167.1"/>
</dbReference>
<keyword evidence="15" id="KW-1185">Reference proteome</keyword>
<dbReference type="GO" id="GO:0043202">
    <property type="term" value="C:lysosomal lumen"/>
    <property type="evidence" value="ECO:0007669"/>
    <property type="project" value="UniProtKB-SubCell"/>
</dbReference>
<dbReference type="InterPro" id="IPR050645">
    <property type="entry name" value="Histidine_acid_phosphatase"/>
</dbReference>
<keyword evidence="6" id="KW-0378">Hydrolase</keyword>
<keyword evidence="10" id="KW-0458">Lysosome</keyword>
<reference evidence="14" key="2">
    <citation type="submission" date="2025-09" db="UniProtKB">
        <authorList>
            <consortium name="Ensembl"/>
        </authorList>
    </citation>
    <scope>IDENTIFICATION</scope>
</reference>
<reference evidence="14" key="1">
    <citation type="submission" date="2025-08" db="UniProtKB">
        <authorList>
            <consortium name="Ensembl"/>
        </authorList>
    </citation>
    <scope>IDENTIFICATION</scope>
</reference>
<dbReference type="AlphaFoldDB" id="A0A3Q2XB92"/>
<comment type="similarity">
    <text evidence="3">Belongs to the histidine acid phosphatase family.</text>
</comment>
<dbReference type="GO" id="GO:0005765">
    <property type="term" value="C:lysosomal membrane"/>
    <property type="evidence" value="ECO:0007669"/>
    <property type="project" value="UniProtKB-SubCell"/>
</dbReference>
<protein>
    <recommendedName>
        <fullName evidence="12">Lysosomal acid phosphatase</fullName>
        <ecNumber evidence="4">3.1.3.2</ecNumber>
    </recommendedName>
</protein>
<evidence type="ECO:0000313" key="14">
    <source>
        <dbReference type="Ensembl" id="ENSHCOP00000001233.1"/>
    </source>
</evidence>
<evidence type="ECO:0000256" key="11">
    <source>
        <dbReference type="ARBA" id="ARBA00037852"/>
    </source>
</evidence>
<dbReference type="Pfam" id="PF00328">
    <property type="entry name" value="His_Phos_2"/>
    <property type="match status" value="1"/>
</dbReference>
<keyword evidence="9" id="KW-0325">Glycoprotein</keyword>
<feature type="transmembrane region" description="Helical" evidence="13">
    <location>
        <begin position="329"/>
        <end position="352"/>
    </location>
</feature>
<comment type="subcellular location">
    <subcellularLocation>
        <location evidence="2">Lysosome lumen</location>
    </subcellularLocation>
    <subcellularLocation>
        <location evidence="11">Lysosome membrane</location>
        <topology evidence="11">Single-pass membrane protein</topology>
        <orientation evidence="11">Lumenal side</orientation>
    </subcellularLocation>
</comment>
<dbReference type="PANTHER" id="PTHR11567:SF180">
    <property type="entry name" value="LYSOSOMAL ACID PHOSPHATASE"/>
    <property type="match status" value="1"/>
</dbReference>
<name>A0A3Q2XB92_HIPCM</name>
<evidence type="ECO:0000256" key="9">
    <source>
        <dbReference type="ARBA" id="ARBA00023180"/>
    </source>
</evidence>
<evidence type="ECO:0000256" key="4">
    <source>
        <dbReference type="ARBA" id="ARBA00012646"/>
    </source>
</evidence>
<evidence type="ECO:0000256" key="6">
    <source>
        <dbReference type="ARBA" id="ARBA00022801"/>
    </source>
</evidence>
<keyword evidence="7 13" id="KW-1133">Transmembrane helix</keyword>
<dbReference type="InterPro" id="IPR000560">
    <property type="entry name" value="His_Pase_clade-2"/>
</dbReference>
<dbReference type="EC" id="3.1.3.2" evidence="4"/>
<evidence type="ECO:0000256" key="2">
    <source>
        <dbReference type="ARBA" id="ARBA00004227"/>
    </source>
</evidence>
<dbReference type="SUPFAM" id="SSF53254">
    <property type="entry name" value="Phosphoglycerate mutase-like"/>
    <property type="match status" value="1"/>
</dbReference>
<evidence type="ECO:0000256" key="13">
    <source>
        <dbReference type="SAM" id="Phobius"/>
    </source>
</evidence>
<evidence type="ECO:0000256" key="7">
    <source>
        <dbReference type="ARBA" id="ARBA00022989"/>
    </source>
</evidence>
<dbReference type="OMA" id="PRDKKVW"/>
<evidence type="ECO:0000256" key="3">
    <source>
        <dbReference type="ARBA" id="ARBA00005375"/>
    </source>
</evidence>